<dbReference type="PANTHER" id="PTHR10009:SF18">
    <property type="entry name" value="PROTEIN YELLOW-LIKE PROTEIN"/>
    <property type="match status" value="1"/>
</dbReference>
<keyword evidence="2" id="KW-0964">Secreted</keyword>
<feature type="chain" id="PRO_5021926931" description="Yellow" evidence="3">
    <location>
        <begin position="22"/>
        <end position="360"/>
    </location>
</feature>
<evidence type="ECO:0008006" key="6">
    <source>
        <dbReference type="Google" id="ProtNLM"/>
    </source>
</evidence>
<comment type="subcellular location">
    <subcellularLocation>
        <location evidence="1">Secreted</location>
    </subcellularLocation>
</comment>
<dbReference type="SUPFAM" id="SSF63829">
    <property type="entry name" value="Calcium-dependent phosphotriesterase"/>
    <property type="match status" value="1"/>
</dbReference>
<organism evidence="4 5">
    <name type="scientific">Acetobacter nitrogenifigens DSM 23921 = NBRC 105050</name>
    <dbReference type="NCBI Taxonomy" id="1120919"/>
    <lineage>
        <taxon>Bacteria</taxon>
        <taxon>Pseudomonadati</taxon>
        <taxon>Pseudomonadota</taxon>
        <taxon>Alphaproteobacteria</taxon>
        <taxon>Acetobacterales</taxon>
        <taxon>Acetobacteraceae</taxon>
        <taxon>Acetobacter</taxon>
    </lineage>
</organism>
<dbReference type="Pfam" id="PF03022">
    <property type="entry name" value="MRJP"/>
    <property type="match status" value="1"/>
</dbReference>
<feature type="signal peptide" evidence="3">
    <location>
        <begin position="1"/>
        <end position="21"/>
    </location>
</feature>
<reference evidence="4 5" key="1">
    <citation type="submission" date="2019-07" db="EMBL/GenBank/DDBJ databases">
        <title>Whole genome shotgun sequence of Acetobacter nitrogenifigens NBRC 105050.</title>
        <authorList>
            <person name="Hosoyama A."/>
            <person name="Uohara A."/>
            <person name="Ohji S."/>
            <person name="Ichikawa N."/>
        </authorList>
    </citation>
    <scope>NUCLEOTIDE SEQUENCE [LARGE SCALE GENOMIC DNA]</scope>
    <source>
        <strain evidence="4 5">NBRC 105050</strain>
    </source>
</reference>
<protein>
    <recommendedName>
        <fullName evidence="6">Yellow</fullName>
    </recommendedName>
</protein>
<evidence type="ECO:0000256" key="3">
    <source>
        <dbReference type="SAM" id="SignalP"/>
    </source>
</evidence>
<dbReference type="InterPro" id="IPR017996">
    <property type="entry name" value="MRJP/yellow-related"/>
</dbReference>
<evidence type="ECO:0000256" key="2">
    <source>
        <dbReference type="ARBA" id="ARBA00022525"/>
    </source>
</evidence>
<dbReference type="OrthoDB" id="9797664at2"/>
<evidence type="ECO:0000313" key="5">
    <source>
        <dbReference type="Proteomes" id="UP000321635"/>
    </source>
</evidence>
<keyword evidence="3" id="KW-0732">Signal</keyword>
<evidence type="ECO:0000313" key="4">
    <source>
        <dbReference type="EMBL" id="GEN59914.1"/>
    </source>
</evidence>
<name>A0A511XAC8_9PROT</name>
<dbReference type="GO" id="GO:0005576">
    <property type="term" value="C:extracellular region"/>
    <property type="evidence" value="ECO:0007669"/>
    <property type="project" value="UniProtKB-SubCell"/>
</dbReference>
<accession>A0A511XAC8</accession>
<dbReference type="PANTHER" id="PTHR10009">
    <property type="entry name" value="PROTEIN YELLOW-RELATED"/>
    <property type="match status" value="1"/>
</dbReference>
<dbReference type="Gene3D" id="2.120.10.30">
    <property type="entry name" value="TolB, C-terminal domain"/>
    <property type="match status" value="1"/>
</dbReference>
<proteinExistence type="predicted"/>
<dbReference type="AlphaFoldDB" id="A0A511XAC8"/>
<gene>
    <name evidence="4" type="ORF">ANI02nite_17980</name>
</gene>
<keyword evidence="5" id="KW-1185">Reference proteome</keyword>
<comment type="caution">
    <text evidence="4">The sequence shown here is derived from an EMBL/GenBank/DDBJ whole genome shotgun (WGS) entry which is preliminary data.</text>
</comment>
<sequence>MHAAGIAMLFAVIVAPSASFAVPPRLTVAAESRTMIWNAVAVDGGRIFVAGPRWSGSTGPALALLDRHGDPQPYPDAHWNGWRSGDDPRNVFVNVNSLHRDDSGGLWVIDTGSPEFGGDPLPGAAKAVRIDLKSGGVTRIVSFGPTAIVKGSYVDDIRFHGDHAYLTDAGRSGLIILNLKTGQTRRVLDGHPSTTAGRRNIVLDGEILRGPDGQPLKVNCDPMEVSPDGRWLYFGPLEGPWSRIETRYLDDPAMSPDEIAEKVDPWADLPAMGGSAMDASGNLYFSDLARNALKRRATDGTITTIIQDPALHWVDAPFIDEHRIIWLPVPQIDRAAMFHGGESRIVQPVQLLKMPLDAPK</sequence>
<dbReference type="RefSeq" id="WP_026397654.1">
    <property type="nucleotide sequence ID" value="NZ_AUBI01000004.1"/>
</dbReference>
<evidence type="ECO:0000256" key="1">
    <source>
        <dbReference type="ARBA" id="ARBA00004613"/>
    </source>
</evidence>
<dbReference type="Proteomes" id="UP000321635">
    <property type="component" value="Unassembled WGS sequence"/>
</dbReference>
<dbReference type="InterPro" id="IPR011042">
    <property type="entry name" value="6-blade_b-propeller_TolB-like"/>
</dbReference>
<dbReference type="EMBL" id="BJYF01000009">
    <property type="protein sequence ID" value="GEN59914.1"/>
    <property type="molecule type" value="Genomic_DNA"/>
</dbReference>